<feature type="region of interest" description="Disordered" evidence="1">
    <location>
        <begin position="1"/>
        <end position="38"/>
    </location>
</feature>
<evidence type="ECO:0000259" key="2">
    <source>
        <dbReference type="Pfam" id="PF02589"/>
    </source>
</evidence>
<evidence type="ECO:0000313" key="4">
    <source>
        <dbReference type="Proteomes" id="UP000008703"/>
    </source>
</evidence>
<organism evidence="3 4">
    <name type="scientific">Streptomyces violaceusniger (strain Tu 4113)</name>
    <dbReference type="NCBI Taxonomy" id="653045"/>
    <lineage>
        <taxon>Bacteria</taxon>
        <taxon>Bacillati</taxon>
        <taxon>Actinomycetota</taxon>
        <taxon>Actinomycetes</taxon>
        <taxon>Kitasatosporales</taxon>
        <taxon>Streptomycetaceae</taxon>
        <taxon>Streptomyces</taxon>
        <taxon>Streptomyces violaceusniger group</taxon>
    </lineage>
</organism>
<dbReference type="SUPFAM" id="SSF100950">
    <property type="entry name" value="NagB/RpiA/CoA transferase-like"/>
    <property type="match status" value="1"/>
</dbReference>
<dbReference type="KEGG" id="svl:Strvi_3192"/>
<reference evidence="3" key="1">
    <citation type="submission" date="2011-08" db="EMBL/GenBank/DDBJ databases">
        <title>Complete sequence of chromosome of Streptomyces violaceusniger Tu 4113.</title>
        <authorList>
            <consortium name="US DOE Joint Genome Institute"/>
            <person name="Lucas S."/>
            <person name="Han J."/>
            <person name="Lapidus A."/>
            <person name="Cheng J.-F."/>
            <person name="Goodwin L."/>
            <person name="Pitluck S."/>
            <person name="Peters L."/>
            <person name="Ivanova N."/>
            <person name="Daligault H."/>
            <person name="Detter J.C."/>
            <person name="Han C."/>
            <person name="Tapia R."/>
            <person name="Land M."/>
            <person name="Hauser L."/>
            <person name="Kyrpides N."/>
            <person name="Ivanova N."/>
            <person name="Pagani I."/>
            <person name="Hagen A."/>
            <person name="Katz L."/>
            <person name="Fiedler H.-P."/>
            <person name="Keasling J."/>
            <person name="Fortman J."/>
            <person name="Woyke T."/>
        </authorList>
    </citation>
    <scope>NUCLEOTIDE SEQUENCE [LARGE SCALE GENOMIC DNA]</scope>
    <source>
        <strain evidence="3">Tu 4113</strain>
    </source>
</reference>
<keyword evidence="4" id="KW-1185">Reference proteome</keyword>
<dbReference type="Proteomes" id="UP000008703">
    <property type="component" value="Chromosome"/>
</dbReference>
<dbReference type="InterPro" id="IPR024185">
    <property type="entry name" value="FTHF_cligase-like_sf"/>
</dbReference>
<dbReference type="Gene3D" id="3.40.50.10420">
    <property type="entry name" value="NagB/RpiA/CoA transferase-like"/>
    <property type="match status" value="1"/>
</dbReference>
<dbReference type="PANTHER" id="PTHR43682:SF1">
    <property type="entry name" value="LACTATE UTILIZATION PROTEIN C"/>
    <property type="match status" value="1"/>
</dbReference>
<dbReference type="Pfam" id="PF02589">
    <property type="entry name" value="LUD_dom"/>
    <property type="match status" value="1"/>
</dbReference>
<dbReference type="InterPro" id="IPR003741">
    <property type="entry name" value="LUD_dom"/>
</dbReference>
<proteinExistence type="predicted"/>
<dbReference type="AlphaFoldDB" id="G2NYY7"/>
<dbReference type="eggNOG" id="COG1556">
    <property type="taxonomic scope" value="Bacteria"/>
</dbReference>
<dbReference type="HOGENOM" id="CLU_090664_0_0_11"/>
<feature type="compositionally biased region" description="Polar residues" evidence="1">
    <location>
        <begin position="18"/>
        <end position="38"/>
    </location>
</feature>
<dbReference type="EMBL" id="CP002994">
    <property type="protein sequence ID" value="AEM82881.1"/>
    <property type="molecule type" value="Genomic_DNA"/>
</dbReference>
<name>G2NYY7_STRV4</name>
<feature type="domain" description="LUD" evidence="2">
    <location>
        <begin position="157"/>
        <end position="249"/>
    </location>
</feature>
<accession>G2NYY7</accession>
<dbReference type="InterPro" id="IPR037171">
    <property type="entry name" value="NagB/RpiA_transferase-like"/>
</dbReference>
<sequence length="262" mass="27684">MTPQDPGSGNPGAHHPGIQSTQNPGAHSTEAPDTQSPGSRALVMARIRRALADVPRAETPDAVPVERTYHRVHGDRTPTETVDLLAEHLADYRAIVHRVDAPSLPALIARLLTDRGATSVAVPPGLPDSWLSAVPDAVRRVPDTAELTPHDLDAVSSVVTACSVAIAETGTVVLDAAPDQGRRRITLVPDHHICVIRVPDQVVDSVPEGLERLDPTRPLTWISGPSATSDIELDRVEGVHGPRTLEVILTAPPAGPETAGQS</sequence>
<gene>
    <name evidence="3" type="ORF">Strvi_3192</name>
</gene>
<evidence type="ECO:0000313" key="3">
    <source>
        <dbReference type="EMBL" id="AEM82881.1"/>
    </source>
</evidence>
<dbReference type="PANTHER" id="PTHR43682">
    <property type="entry name" value="LACTATE UTILIZATION PROTEIN C"/>
    <property type="match status" value="1"/>
</dbReference>
<evidence type="ECO:0000256" key="1">
    <source>
        <dbReference type="SAM" id="MobiDB-lite"/>
    </source>
</evidence>
<protein>
    <submittedName>
        <fullName evidence="3">Lactate utilization protein B/C</fullName>
    </submittedName>
</protein>